<reference evidence="1 2" key="1">
    <citation type="journal article" date="2018" name="Evol. Lett.">
        <title>Horizontal gene cluster transfer increased hallucinogenic mushroom diversity.</title>
        <authorList>
            <person name="Reynolds H.T."/>
            <person name="Vijayakumar V."/>
            <person name="Gluck-Thaler E."/>
            <person name="Korotkin H.B."/>
            <person name="Matheny P.B."/>
            <person name="Slot J.C."/>
        </authorList>
    </citation>
    <scope>NUCLEOTIDE SEQUENCE [LARGE SCALE GENOMIC DNA]</scope>
    <source>
        <strain evidence="1 2">2629</strain>
    </source>
</reference>
<proteinExistence type="predicted"/>
<evidence type="ECO:0008006" key="3">
    <source>
        <dbReference type="Google" id="ProtNLM"/>
    </source>
</evidence>
<dbReference type="InParanoid" id="A0A409YP24"/>
<evidence type="ECO:0000313" key="1">
    <source>
        <dbReference type="EMBL" id="PPR04726.1"/>
    </source>
</evidence>
<evidence type="ECO:0000313" key="2">
    <source>
        <dbReference type="Proteomes" id="UP000284842"/>
    </source>
</evidence>
<dbReference type="AlphaFoldDB" id="A0A409YP24"/>
<name>A0A409YP24_9AGAR</name>
<accession>A0A409YP24</accession>
<dbReference type="Proteomes" id="UP000284842">
    <property type="component" value="Unassembled WGS sequence"/>
</dbReference>
<dbReference type="EMBL" id="NHTK01000901">
    <property type="protein sequence ID" value="PPR04726.1"/>
    <property type="molecule type" value="Genomic_DNA"/>
</dbReference>
<gene>
    <name evidence="1" type="ORF">CVT24_011849</name>
</gene>
<protein>
    <recommendedName>
        <fullName evidence="3">JmjC domain-containing protein</fullName>
    </recommendedName>
</protein>
<dbReference type="OrthoDB" id="3270451at2759"/>
<comment type="caution">
    <text evidence="1">The sequence shown here is derived from an EMBL/GenBank/DDBJ whole genome shotgun (WGS) entry which is preliminary data.</text>
</comment>
<organism evidence="1 2">
    <name type="scientific">Panaeolus cyanescens</name>
    <dbReference type="NCBI Taxonomy" id="181874"/>
    <lineage>
        <taxon>Eukaryota</taxon>
        <taxon>Fungi</taxon>
        <taxon>Dikarya</taxon>
        <taxon>Basidiomycota</taxon>
        <taxon>Agaricomycotina</taxon>
        <taxon>Agaricomycetes</taxon>
        <taxon>Agaricomycetidae</taxon>
        <taxon>Agaricales</taxon>
        <taxon>Agaricineae</taxon>
        <taxon>Galeropsidaceae</taxon>
        <taxon>Panaeolus</taxon>
    </lineage>
</organism>
<keyword evidence="2" id="KW-1185">Reference proteome</keyword>
<sequence>MRSTEESMWNTLTRVAAKEVGLVKGVREFVQKLPLEAISAQTVVDRQWFNLGFINDTLQPSRTDVARHDVEAGEDNSLVPYDILAFDLQKGKVQHCLSINDRVASQLEKWQEAIQNHCKDGKPMYCVDPDHSMFLLCGTRRQFMNQIAPQVILTKKHIILVDDELAATDRTEFKFDRRTISRLYPTTSKIPLTDHTTYPPLTLNGTLRDLIGNDTNSEMTGSIFSSERLPLHEGRSELCSLISDDNAAWRATKGRFFCPPDELFPYSHTRGAYVSMEGTVNGLQIPIDGSAMVLNVKCGALWVIVGSPVFEDSGFRVSSFASVRTFADAEGMLQDSHWAHEAVLVSPGIDLIIRPNTPFATVALEDVCYTVENFYVTGTLVETFAGLAHTLCSSHISKSTSTSSSCLILQRFIIFLHAAFVQSDIDPDEFSHILDIGTPEGCSNFLAACAIAIMLDIFNASSYSERHAVYLASPQSNGGGDRYHYVRELGYELVKWLFARHTVVIRRESNTFPRSSRGIQDVSMAREAPYSPKVFLQSVGECMAGILHAATSTNGNENPSYKVSPMLLKDSVDVMIDHVFPRGHEDGGIVRLAYEKTLGALTMRANGQWPDTHLDFMRQNWIVKRKYNAPIFKSQVVQRWSAENPEELDFEEEENLKVVENTVPKGSNPKIDSYTAFWRAFNHSTGSTL</sequence>